<reference evidence="4" key="2">
    <citation type="submission" date="2018-05" db="EMBL/GenBank/DDBJ databases">
        <title>OmerRS3 (Oryza meridionalis Reference Sequence Version 3).</title>
        <authorList>
            <person name="Zhang J."/>
            <person name="Kudrna D."/>
            <person name="Lee S."/>
            <person name="Talag J."/>
            <person name="Welchert J."/>
            <person name="Wing R.A."/>
        </authorList>
    </citation>
    <scope>NUCLEOTIDE SEQUENCE [LARGE SCALE GENOMIC DNA]</scope>
    <source>
        <strain evidence="4">cv. OR44</strain>
    </source>
</reference>
<dbReference type="InterPro" id="IPR002213">
    <property type="entry name" value="UDP_glucos_trans"/>
</dbReference>
<dbReference type="FunFam" id="3.40.50.2000:FF:000088">
    <property type="entry name" value="Glycosyltransferase"/>
    <property type="match status" value="1"/>
</dbReference>
<reference evidence="4" key="1">
    <citation type="submission" date="2015-04" db="UniProtKB">
        <authorList>
            <consortium name="EnsemblPlants"/>
        </authorList>
    </citation>
    <scope>IDENTIFICATION</scope>
</reference>
<dbReference type="InterPro" id="IPR050481">
    <property type="entry name" value="UDP-glycosyltransf_plant"/>
</dbReference>
<dbReference type="SUPFAM" id="SSF53756">
    <property type="entry name" value="UDP-Glycosyltransferase/glycogen phosphorylase"/>
    <property type="match status" value="1"/>
</dbReference>
<keyword evidence="5" id="KW-1185">Reference proteome</keyword>
<dbReference type="FunFam" id="3.40.50.2000:FF:000037">
    <property type="entry name" value="Glycosyltransferase"/>
    <property type="match status" value="1"/>
</dbReference>
<evidence type="ECO:0008006" key="6">
    <source>
        <dbReference type="Google" id="ProtNLM"/>
    </source>
</evidence>
<dbReference type="Proteomes" id="UP000008021">
    <property type="component" value="Chromosome 1"/>
</dbReference>
<accession>A0A0E0CAQ4</accession>
<organism evidence="4">
    <name type="scientific">Oryza meridionalis</name>
    <dbReference type="NCBI Taxonomy" id="40149"/>
    <lineage>
        <taxon>Eukaryota</taxon>
        <taxon>Viridiplantae</taxon>
        <taxon>Streptophyta</taxon>
        <taxon>Embryophyta</taxon>
        <taxon>Tracheophyta</taxon>
        <taxon>Spermatophyta</taxon>
        <taxon>Magnoliopsida</taxon>
        <taxon>Liliopsida</taxon>
        <taxon>Poales</taxon>
        <taxon>Poaceae</taxon>
        <taxon>BOP clade</taxon>
        <taxon>Oryzoideae</taxon>
        <taxon>Oryzeae</taxon>
        <taxon>Oryzinae</taxon>
        <taxon>Oryza</taxon>
    </lineage>
</organism>
<dbReference type="Pfam" id="PF00201">
    <property type="entry name" value="UDPGT"/>
    <property type="match status" value="1"/>
</dbReference>
<evidence type="ECO:0000256" key="2">
    <source>
        <dbReference type="ARBA" id="ARBA00022676"/>
    </source>
</evidence>
<comment type="similarity">
    <text evidence="1">Belongs to the UDP-glycosyltransferase family.</text>
</comment>
<sequence length="473" mass="52351">MDGDGVGGSMHVVMLPWLAFGHILPFAEFAKRVARQGHRVTLFSTPRNTRRLIDVPPSLAGRIRVVDIPLPRVEHLPEHAEATIDLPSDDLRPYLRRAYDEAFSRELSRLLQETGPSRPDWILADYAAHWASAAAARHDVPCAFLSLFGAAALCFFGPAETLQGRGPYTKTEPSHFTAVPEYVPFPTTVAFRGYEARELFKPSLIPDESGVSESYRFSQSIEGCQLAAVRSNQEFEPEWLELLGELYQKPVIPIGMFPPPPPRDVAGHEETLRWLDRQEPNSVVYAAFGSEVKLTAEQLQRIALGLETSGLPFIWAFRAPPDAGDGDGLPGGFEERVNGRGVVCRGWVPQVKFLAHASVGGFLTHAGWNSIAEGLANGVRLVLLPLMFEQGLNARQLAEKKVAVEVARDEDDGSFAANDIADALRRVMVGEEGDEFGVKVKELAKVFGDDEVNDRYVRDFLECLSEYKMQRQG</sequence>
<evidence type="ECO:0000313" key="4">
    <source>
        <dbReference type="EnsemblPlants" id="OMERI01G35250.1"/>
    </source>
</evidence>
<dbReference type="AlphaFoldDB" id="A0A0E0CAQ4"/>
<dbReference type="GO" id="GO:0035251">
    <property type="term" value="F:UDP-glucosyltransferase activity"/>
    <property type="evidence" value="ECO:0007669"/>
    <property type="project" value="InterPro"/>
</dbReference>
<keyword evidence="2" id="KW-0328">Glycosyltransferase</keyword>
<evidence type="ECO:0000313" key="5">
    <source>
        <dbReference type="Proteomes" id="UP000008021"/>
    </source>
</evidence>
<dbReference type="eggNOG" id="KOG1192">
    <property type="taxonomic scope" value="Eukaryota"/>
</dbReference>
<proteinExistence type="inferred from homology"/>
<protein>
    <recommendedName>
        <fullName evidence="6">Glycosyltransferase</fullName>
    </recommendedName>
</protein>
<dbReference type="PANTHER" id="PTHR48049">
    <property type="entry name" value="GLYCOSYLTRANSFERASE"/>
    <property type="match status" value="1"/>
</dbReference>
<evidence type="ECO:0000256" key="1">
    <source>
        <dbReference type="ARBA" id="ARBA00009995"/>
    </source>
</evidence>
<dbReference type="CDD" id="cd03784">
    <property type="entry name" value="GT1_Gtf-like"/>
    <property type="match status" value="1"/>
</dbReference>
<dbReference type="Gramene" id="OMERI01G35250.1">
    <property type="protein sequence ID" value="OMERI01G35250.1"/>
    <property type="gene ID" value="OMERI01G35250"/>
</dbReference>
<dbReference type="EnsemblPlants" id="OMERI01G35250.1">
    <property type="protein sequence ID" value="OMERI01G35250.1"/>
    <property type="gene ID" value="OMERI01G35250"/>
</dbReference>
<keyword evidence="3" id="KW-0808">Transferase</keyword>
<name>A0A0E0CAQ4_9ORYZ</name>
<dbReference type="Gene3D" id="3.40.50.2000">
    <property type="entry name" value="Glycogen Phosphorylase B"/>
    <property type="match status" value="2"/>
</dbReference>
<dbReference type="PANTHER" id="PTHR48049:SF80">
    <property type="entry name" value="GLYCOSYLTRANSFERASE"/>
    <property type="match status" value="1"/>
</dbReference>
<evidence type="ECO:0000256" key="3">
    <source>
        <dbReference type="ARBA" id="ARBA00022679"/>
    </source>
</evidence>
<dbReference type="HOGENOM" id="CLU_001724_2_3_1"/>